<evidence type="ECO:0000313" key="2">
    <source>
        <dbReference type="Proteomes" id="UP000305948"/>
    </source>
</evidence>
<proteinExistence type="predicted"/>
<name>A0A5C3MX37_9AGAM</name>
<dbReference type="Proteomes" id="UP000305948">
    <property type="component" value="Unassembled WGS sequence"/>
</dbReference>
<reference evidence="1 2" key="1">
    <citation type="journal article" date="2019" name="Nat. Ecol. Evol.">
        <title>Megaphylogeny resolves global patterns of mushroom evolution.</title>
        <authorList>
            <person name="Varga T."/>
            <person name="Krizsan K."/>
            <person name="Foldi C."/>
            <person name="Dima B."/>
            <person name="Sanchez-Garcia M."/>
            <person name="Sanchez-Ramirez S."/>
            <person name="Szollosi G.J."/>
            <person name="Szarkandi J.G."/>
            <person name="Papp V."/>
            <person name="Albert L."/>
            <person name="Andreopoulos W."/>
            <person name="Angelini C."/>
            <person name="Antonin V."/>
            <person name="Barry K.W."/>
            <person name="Bougher N.L."/>
            <person name="Buchanan P."/>
            <person name="Buyck B."/>
            <person name="Bense V."/>
            <person name="Catcheside P."/>
            <person name="Chovatia M."/>
            <person name="Cooper J."/>
            <person name="Damon W."/>
            <person name="Desjardin D."/>
            <person name="Finy P."/>
            <person name="Geml J."/>
            <person name="Haridas S."/>
            <person name="Hughes K."/>
            <person name="Justo A."/>
            <person name="Karasinski D."/>
            <person name="Kautmanova I."/>
            <person name="Kiss B."/>
            <person name="Kocsube S."/>
            <person name="Kotiranta H."/>
            <person name="LaButti K.M."/>
            <person name="Lechner B.E."/>
            <person name="Liimatainen K."/>
            <person name="Lipzen A."/>
            <person name="Lukacs Z."/>
            <person name="Mihaltcheva S."/>
            <person name="Morgado L.N."/>
            <person name="Niskanen T."/>
            <person name="Noordeloos M.E."/>
            <person name="Ohm R.A."/>
            <person name="Ortiz-Santana B."/>
            <person name="Ovrebo C."/>
            <person name="Racz N."/>
            <person name="Riley R."/>
            <person name="Savchenko A."/>
            <person name="Shiryaev A."/>
            <person name="Soop K."/>
            <person name="Spirin V."/>
            <person name="Szebenyi C."/>
            <person name="Tomsovsky M."/>
            <person name="Tulloss R.E."/>
            <person name="Uehling J."/>
            <person name="Grigoriev I.V."/>
            <person name="Vagvolgyi C."/>
            <person name="Papp T."/>
            <person name="Martin F.M."/>
            <person name="Miettinen O."/>
            <person name="Hibbett D.S."/>
            <person name="Nagy L.G."/>
        </authorList>
    </citation>
    <scope>NUCLEOTIDE SEQUENCE [LARGE SCALE GENOMIC DNA]</scope>
    <source>
        <strain evidence="1 2">OMC1185</strain>
    </source>
</reference>
<evidence type="ECO:0000313" key="1">
    <source>
        <dbReference type="EMBL" id="TFK46021.1"/>
    </source>
</evidence>
<sequence>MKEGPESKQALIKNGAHSSSVLICIRIAADIARGLENYHTRVTVHRRIRLRGI</sequence>
<protein>
    <submittedName>
        <fullName evidence="1">Uncharacterized protein</fullName>
    </submittedName>
</protein>
<keyword evidence="2" id="KW-1185">Reference proteome</keyword>
<accession>A0A5C3MX37</accession>
<gene>
    <name evidence="1" type="ORF">OE88DRAFT_1668442</name>
</gene>
<organism evidence="1 2">
    <name type="scientific">Heliocybe sulcata</name>
    <dbReference type="NCBI Taxonomy" id="5364"/>
    <lineage>
        <taxon>Eukaryota</taxon>
        <taxon>Fungi</taxon>
        <taxon>Dikarya</taxon>
        <taxon>Basidiomycota</taxon>
        <taxon>Agaricomycotina</taxon>
        <taxon>Agaricomycetes</taxon>
        <taxon>Gloeophyllales</taxon>
        <taxon>Gloeophyllaceae</taxon>
        <taxon>Heliocybe</taxon>
    </lineage>
</organism>
<dbReference type="AlphaFoldDB" id="A0A5C3MX37"/>
<dbReference type="EMBL" id="ML213534">
    <property type="protein sequence ID" value="TFK46021.1"/>
    <property type="molecule type" value="Genomic_DNA"/>
</dbReference>